<keyword evidence="1" id="KW-1133">Transmembrane helix</keyword>
<organism evidence="2 3">
    <name type="scientific">Actinoplanes lobatus</name>
    <dbReference type="NCBI Taxonomy" id="113568"/>
    <lineage>
        <taxon>Bacteria</taxon>
        <taxon>Bacillati</taxon>
        <taxon>Actinomycetota</taxon>
        <taxon>Actinomycetes</taxon>
        <taxon>Micromonosporales</taxon>
        <taxon>Micromonosporaceae</taxon>
        <taxon>Actinoplanes</taxon>
    </lineage>
</organism>
<accession>A0A7W7HMY6</accession>
<dbReference type="Proteomes" id="UP000590511">
    <property type="component" value="Unassembled WGS sequence"/>
</dbReference>
<sequence length="325" mass="35662">MLDTRSRYLLRKFRICCGQPSGPVGRRRRVDVLMLVVVGLVGYLTGRRFPHPGAWIGRRREALVRVAGPWRRWSRPLLVAGAVIATAPVWPMVQPGDPIADEMLEPAEVAVLVPVVLTFPVAWALLGRSRPHAWRIGAGLVAWVAAWAVWTVVFGSWSTPPNIDDGLRWHLIGAAAIVAAGAWGRQPLTRRWLAGTVIGAIGVAVVFAIPVAGGPPMPARDAIPLPATATVIHEETGCGWNSCYRRLTVTGIDEAGMHELARRSGCRRIGWLNPYELCLDLRRNEPASTVGVQVTYYNGRDRVVFMGPASIGPHDRLDQWDPRGR</sequence>
<feature type="transmembrane region" description="Helical" evidence="1">
    <location>
        <begin position="109"/>
        <end position="126"/>
    </location>
</feature>
<dbReference type="EMBL" id="JACHNC010000001">
    <property type="protein sequence ID" value="MBB4753449.1"/>
    <property type="molecule type" value="Genomic_DNA"/>
</dbReference>
<evidence type="ECO:0000256" key="1">
    <source>
        <dbReference type="SAM" id="Phobius"/>
    </source>
</evidence>
<proteinExistence type="predicted"/>
<protein>
    <submittedName>
        <fullName evidence="2">Uncharacterized protein</fullName>
    </submittedName>
</protein>
<dbReference type="RefSeq" id="WP_188125149.1">
    <property type="nucleotide sequence ID" value="NZ_BOMP01000013.1"/>
</dbReference>
<comment type="caution">
    <text evidence="2">The sequence shown here is derived from an EMBL/GenBank/DDBJ whole genome shotgun (WGS) entry which is preliminary data.</text>
</comment>
<dbReference type="AlphaFoldDB" id="A0A7W7HMY6"/>
<feature type="transmembrane region" description="Helical" evidence="1">
    <location>
        <begin position="167"/>
        <end position="185"/>
    </location>
</feature>
<keyword evidence="1" id="KW-0472">Membrane</keyword>
<name>A0A7W7HMY6_9ACTN</name>
<evidence type="ECO:0000313" key="3">
    <source>
        <dbReference type="Proteomes" id="UP000590511"/>
    </source>
</evidence>
<feature type="transmembrane region" description="Helical" evidence="1">
    <location>
        <begin position="192"/>
        <end position="213"/>
    </location>
</feature>
<feature type="transmembrane region" description="Helical" evidence="1">
    <location>
        <begin position="133"/>
        <end position="155"/>
    </location>
</feature>
<reference evidence="2 3" key="1">
    <citation type="submission" date="2020-08" db="EMBL/GenBank/DDBJ databases">
        <title>Sequencing the genomes of 1000 actinobacteria strains.</title>
        <authorList>
            <person name="Klenk H.-P."/>
        </authorList>
    </citation>
    <scope>NUCLEOTIDE SEQUENCE [LARGE SCALE GENOMIC DNA]</scope>
    <source>
        <strain evidence="2 3">DSM 43150</strain>
    </source>
</reference>
<gene>
    <name evidence="2" type="ORF">BJ964_007610</name>
</gene>
<keyword evidence="1" id="KW-0812">Transmembrane</keyword>
<evidence type="ECO:0000313" key="2">
    <source>
        <dbReference type="EMBL" id="MBB4753449.1"/>
    </source>
</evidence>
<feature type="transmembrane region" description="Helical" evidence="1">
    <location>
        <begin position="77"/>
        <end position="93"/>
    </location>
</feature>